<dbReference type="Gene3D" id="3.80.10.10">
    <property type="entry name" value="Ribonuclease Inhibitor"/>
    <property type="match status" value="1"/>
</dbReference>
<name>A0A7J7L5M9_9MAGN</name>
<sequence>MGRCVRMSLMRNDIRELPDQPQCPQLLTLSLAYNKFQQIPDGFFEDMKGLVTLDLSNCQRLSSLPRSLSGLKNLRTLNLNNCRLEDASLIGNLTKLEVLNLESTRLKLLPQEIGELTNLKFLNLLRSRYAVITPNVISKLSSLEELRMNFNKRFAEVASLSNLTTLHLNLYSDYELQWLSTDIGPCQWEKLTKFRIYLGSVGYQYTSAYSRSLSLTTTREVKHEPVGDWVRVLLESADQLRLYDCKGLENPVLQLNVLGFNNLRYLVLIYCIEIEYLISMEEHDSQPVFAKLEILKLTQMFGLKAIYNGGVKKVFNSASLEGETITEISTSISNSYLFQPQRALYRRLLDKVPLPYENSWRSPANRRDLLIGVPIYASANYREPRRWTRN</sequence>
<keyword evidence="2" id="KW-0677">Repeat</keyword>
<evidence type="ECO:0000256" key="1">
    <source>
        <dbReference type="ARBA" id="ARBA00022614"/>
    </source>
</evidence>
<evidence type="ECO:0000259" key="3">
    <source>
        <dbReference type="Pfam" id="PF23598"/>
    </source>
</evidence>
<dbReference type="SMART" id="SM00369">
    <property type="entry name" value="LRR_TYP"/>
    <property type="match status" value="3"/>
</dbReference>
<reference evidence="4 5" key="1">
    <citation type="journal article" date="2020" name="IScience">
        <title>Genome Sequencing of the Endangered Kingdonia uniflora (Circaeasteraceae, Ranunculales) Reveals Potential Mechanisms of Evolutionary Specialization.</title>
        <authorList>
            <person name="Sun Y."/>
            <person name="Deng T."/>
            <person name="Zhang A."/>
            <person name="Moore M.J."/>
            <person name="Landis J.B."/>
            <person name="Lin N."/>
            <person name="Zhang H."/>
            <person name="Zhang X."/>
            <person name="Huang J."/>
            <person name="Zhang X."/>
            <person name="Sun H."/>
            <person name="Wang H."/>
        </authorList>
    </citation>
    <scope>NUCLEOTIDE SEQUENCE [LARGE SCALE GENOMIC DNA]</scope>
    <source>
        <strain evidence="4">TB1705</strain>
        <tissue evidence="4">Leaf</tissue>
    </source>
</reference>
<dbReference type="PANTHER" id="PTHR47186">
    <property type="entry name" value="LEUCINE-RICH REPEAT-CONTAINING PROTEIN 57"/>
    <property type="match status" value="1"/>
</dbReference>
<keyword evidence="1" id="KW-0433">Leucine-rich repeat</keyword>
<organism evidence="4 5">
    <name type="scientific">Kingdonia uniflora</name>
    <dbReference type="NCBI Taxonomy" id="39325"/>
    <lineage>
        <taxon>Eukaryota</taxon>
        <taxon>Viridiplantae</taxon>
        <taxon>Streptophyta</taxon>
        <taxon>Embryophyta</taxon>
        <taxon>Tracheophyta</taxon>
        <taxon>Spermatophyta</taxon>
        <taxon>Magnoliopsida</taxon>
        <taxon>Ranunculales</taxon>
        <taxon>Circaeasteraceae</taxon>
        <taxon>Kingdonia</taxon>
    </lineage>
</organism>
<dbReference type="InterPro" id="IPR032675">
    <property type="entry name" value="LRR_dom_sf"/>
</dbReference>
<dbReference type="OrthoDB" id="1751378at2759"/>
<evidence type="ECO:0000313" key="5">
    <source>
        <dbReference type="Proteomes" id="UP000541444"/>
    </source>
</evidence>
<dbReference type="AlphaFoldDB" id="A0A7J7L5M9"/>
<dbReference type="Proteomes" id="UP000541444">
    <property type="component" value="Unassembled WGS sequence"/>
</dbReference>
<dbReference type="PANTHER" id="PTHR47186:SF14">
    <property type="entry name" value="PROTEIN KINASE DOMAIN-CONTAINING PROTEIN"/>
    <property type="match status" value="1"/>
</dbReference>
<gene>
    <name evidence="4" type="ORF">GIB67_041814</name>
</gene>
<dbReference type="EMBL" id="JACGCM010002618">
    <property type="protein sequence ID" value="KAF6137941.1"/>
    <property type="molecule type" value="Genomic_DNA"/>
</dbReference>
<comment type="caution">
    <text evidence="4">The sequence shown here is derived from an EMBL/GenBank/DDBJ whole genome shotgun (WGS) entry which is preliminary data.</text>
</comment>
<accession>A0A7J7L5M9</accession>
<keyword evidence="5" id="KW-1185">Reference proteome</keyword>
<dbReference type="InterPro" id="IPR055414">
    <property type="entry name" value="LRR_R13L4/SHOC2-like"/>
</dbReference>
<dbReference type="Pfam" id="PF23598">
    <property type="entry name" value="LRR_14"/>
    <property type="match status" value="1"/>
</dbReference>
<feature type="domain" description="Disease resistance R13L4/SHOC-2-like LRR" evidence="3">
    <location>
        <begin position="52"/>
        <end position="298"/>
    </location>
</feature>
<protein>
    <recommendedName>
        <fullName evidence="3">Disease resistance R13L4/SHOC-2-like LRR domain-containing protein</fullName>
    </recommendedName>
</protein>
<dbReference type="SUPFAM" id="SSF52058">
    <property type="entry name" value="L domain-like"/>
    <property type="match status" value="1"/>
</dbReference>
<proteinExistence type="predicted"/>
<evidence type="ECO:0000313" key="4">
    <source>
        <dbReference type="EMBL" id="KAF6137941.1"/>
    </source>
</evidence>
<evidence type="ECO:0000256" key="2">
    <source>
        <dbReference type="ARBA" id="ARBA00022737"/>
    </source>
</evidence>
<dbReference type="InterPro" id="IPR003591">
    <property type="entry name" value="Leu-rich_rpt_typical-subtyp"/>
</dbReference>